<gene>
    <name evidence="2" type="ORF">EJC50_27495</name>
</gene>
<evidence type="ECO:0000313" key="3">
    <source>
        <dbReference type="Proteomes" id="UP000272528"/>
    </source>
</evidence>
<reference evidence="3" key="1">
    <citation type="submission" date="2018-12" db="EMBL/GenBank/DDBJ databases">
        <title>Genome sequence of Peanibacillus sp.</title>
        <authorList>
            <person name="Subramani G."/>
            <person name="Srinivasan S."/>
            <person name="Kim M.K."/>
        </authorList>
    </citation>
    <scope>NUCLEOTIDE SEQUENCE [LARGE SCALE GENOMIC DNA]</scope>
    <source>
        <strain evidence="3">18JY67-1</strain>
    </source>
</reference>
<keyword evidence="3" id="KW-1185">Reference proteome</keyword>
<evidence type="ECO:0000313" key="2">
    <source>
        <dbReference type="EMBL" id="AZN43023.1"/>
    </source>
</evidence>
<dbReference type="OrthoDB" id="8479334at2"/>
<dbReference type="EMBL" id="CP034437">
    <property type="protein sequence ID" value="AZN43023.1"/>
    <property type="molecule type" value="Genomic_DNA"/>
</dbReference>
<dbReference type="InterPro" id="IPR000182">
    <property type="entry name" value="GNAT_dom"/>
</dbReference>
<organism evidence="2 3">
    <name type="scientific">Paenibacillus albus</name>
    <dbReference type="NCBI Taxonomy" id="2495582"/>
    <lineage>
        <taxon>Bacteria</taxon>
        <taxon>Bacillati</taxon>
        <taxon>Bacillota</taxon>
        <taxon>Bacilli</taxon>
        <taxon>Bacillales</taxon>
        <taxon>Paenibacillaceae</taxon>
        <taxon>Paenibacillus</taxon>
    </lineage>
</organism>
<protein>
    <submittedName>
        <fullName evidence="2">GNAT family N-acetyltransferase</fullName>
    </submittedName>
</protein>
<accession>A0A3Q8X9F3</accession>
<dbReference type="AlphaFoldDB" id="A0A3Q8X9F3"/>
<dbReference type="GO" id="GO:0016747">
    <property type="term" value="F:acyltransferase activity, transferring groups other than amino-acyl groups"/>
    <property type="evidence" value="ECO:0007669"/>
    <property type="project" value="InterPro"/>
</dbReference>
<dbReference type="RefSeq" id="WP_126019216.1">
    <property type="nucleotide sequence ID" value="NZ_CP034437.1"/>
</dbReference>
<dbReference type="Gene3D" id="3.40.630.30">
    <property type="match status" value="1"/>
</dbReference>
<sequence>MTIELVPVDKDNREVLYSLYQYYYYDFSPYTGSELGIDGRYSVNLEHYWEDPRWNPYLICAGSSLVGFLVILFENLDTEPDPTHVIYDFLILSKYRRQGLGKAAAVQAFDLHRANWKVAQMSVNLPALHFWRDVVDEYTSGQYTEQFREDRNKYIQSFNNRG</sequence>
<evidence type="ECO:0000259" key="1">
    <source>
        <dbReference type="PROSITE" id="PS51186"/>
    </source>
</evidence>
<dbReference type="InterPro" id="IPR016181">
    <property type="entry name" value="Acyl_CoA_acyltransferase"/>
</dbReference>
<dbReference type="CDD" id="cd04301">
    <property type="entry name" value="NAT_SF"/>
    <property type="match status" value="1"/>
</dbReference>
<name>A0A3Q8X9F3_9BACL</name>
<dbReference type="SUPFAM" id="SSF55729">
    <property type="entry name" value="Acyl-CoA N-acyltransferases (Nat)"/>
    <property type="match status" value="1"/>
</dbReference>
<feature type="domain" description="N-acetyltransferase" evidence="1">
    <location>
        <begin position="3"/>
        <end position="161"/>
    </location>
</feature>
<dbReference type="Pfam" id="PF00583">
    <property type="entry name" value="Acetyltransf_1"/>
    <property type="match status" value="1"/>
</dbReference>
<proteinExistence type="predicted"/>
<dbReference type="PROSITE" id="PS51186">
    <property type="entry name" value="GNAT"/>
    <property type="match status" value="1"/>
</dbReference>
<dbReference type="KEGG" id="palb:EJC50_27495"/>
<keyword evidence="2" id="KW-0808">Transferase</keyword>
<dbReference type="Proteomes" id="UP000272528">
    <property type="component" value="Chromosome"/>
</dbReference>